<protein>
    <recommendedName>
        <fullName evidence="3">SAM-dependent methyltransferase</fullName>
    </recommendedName>
</protein>
<accession>A0A918QRP0</accession>
<evidence type="ECO:0000313" key="2">
    <source>
        <dbReference type="Proteomes" id="UP000634660"/>
    </source>
</evidence>
<reference evidence="1" key="1">
    <citation type="journal article" date="2014" name="Int. J. Syst. Evol. Microbiol.">
        <title>Complete genome sequence of Corynebacterium casei LMG S-19264T (=DSM 44701T), isolated from a smear-ripened cheese.</title>
        <authorList>
            <consortium name="US DOE Joint Genome Institute (JGI-PGF)"/>
            <person name="Walter F."/>
            <person name="Albersmeier A."/>
            <person name="Kalinowski J."/>
            <person name="Ruckert C."/>
        </authorList>
    </citation>
    <scope>NUCLEOTIDE SEQUENCE</scope>
    <source>
        <strain evidence="1">JCM 4834</strain>
    </source>
</reference>
<dbReference type="EMBL" id="BMVX01000007">
    <property type="protein sequence ID" value="GGZ62356.1"/>
    <property type="molecule type" value="Genomic_DNA"/>
</dbReference>
<reference evidence="1" key="2">
    <citation type="submission" date="2020-09" db="EMBL/GenBank/DDBJ databases">
        <authorList>
            <person name="Sun Q."/>
            <person name="Ohkuma M."/>
        </authorList>
    </citation>
    <scope>NUCLEOTIDE SEQUENCE</scope>
    <source>
        <strain evidence="1">JCM 4834</strain>
    </source>
</reference>
<sequence length="278" mass="30199">METSMERPAWAPPGIDISVPSVSRIYDYYLGGSHNFEVDRQAARRAMEFMPGLPKIMQANRAFMRRAVRHAVDQGITQFLDIGSGIPTFGNVHEIAQAADPGSRVVYVDHDPVAVAHSQAVLAGNDRAGVAAADLRKPKDILAAPEVGRLLDLDRPVALLLVAVLHFLEEEDQPYAAVAELRDALPAGSLLILTHASYEGIPLTEEVAGGTVGVYRDIRSPLVMRSGPQIERFFTGFDLLEPGLVSMPDWRPERTARGSEAEEDPYAFSGFAGVGRKA</sequence>
<dbReference type="PIRSF" id="PIRSF017393">
    <property type="entry name" value="MTase_SAV2177"/>
    <property type="match status" value="1"/>
</dbReference>
<dbReference type="InterPro" id="IPR006764">
    <property type="entry name" value="SAM_dep_MeTrfase_SAV2177_type"/>
</dbReference>
<dbReference type="Pfam" id="PF04672">
    <property type="entry name" value="Methyltransf_19"/>
    <property type="match status" value="1"/>
</dbReference>
<dbReference type="AlphaFoldDB" id="A0A918QRP0"/>
<evidence type="ECO:0008006" key="3">
    <source>
        <dbReference type="Google" id="ProtNLM"/>
    </source>
</evidence>
<dbReference type="Proteomes" id="UP000634660">
    <property type="component" value="Unassembled WGS sequence"/>
</dbReference>
<gene>
    <name evidence="1" type="ORF">GCM10010371_22200</name>
</gene>
<organism evidence="1 2">
    <name type="scientific">Streptomyces subrutilus</name>
    <dbReference type="NCBI Taxonomy" id="36818"/>
    <lineage>
        <taxon>Bacteria</taxon>
        <taxon>Bacillati</taxon>
        <taxon>Actinomycetota</taxon>
        <taxon>Actinomycetes</taxon>
        <taxon>Kitasatosporales</taxon>
        <taxon>Streptomycetaceae</taxon>
        <taxon>Streptomyces</taxon>
    </lineage>
</organism>
<evidence type="ECO:0000313" key="1">
    <source>
        <dbReference type="EMBL" id="GGZ62356.1"/>
    </source>
</evidence>
<proteinExistence type="predicted"/>
<name>A0A918QRP0_9ACTN</name>
<dbReference type="Gene3D" id="3.40.50.150">
    <property type="entry name" value="Vaccinia Virus protein VP39"/>
    <property type="match status" value="1"/>
</dbReference>
<dbReference type="SUPFAM" id="SSF53335">
    <property type="entry name" value="S-adenosyl-L-methionine-dependent methyltransferases"/>
    <property type="match status" value="1"/>
</dbReference>
<comment type="caution">
    <text evidence="1">The sequence shown here is derived from an EMBL/GenBank/DDBJ whole genome shotgun (WGS) entry which is preliminary data.</text>
</comment>
<dbReference type="InterPro" id="IPR029063">
    <property type="entry name" value="SAM-dependent_MTases_sf"/>
</dbReference>